<feature type="region of interest" description="Disordered" evidence="1">
    <location>
        <begin position="340"/>
        <end position="402"/>
    </location>
</feature>
<keyword evidence="3" id="KW-1185">Reference proteome</keyword>
<feature type="compositionally biased region" description="Polar residues" evidence="1">
    <location>
        <begin position="417"/>
        <end position="426"/>
    </location>
</feature>
<protein>
    <submittedName>
        <fullName evidence="2">Uncharacterized protein</fullName>
    </submittedName>
</protein>
<evidence type="ECO:0000256" key="1">
    <source>
        <dbReference type="SAM" id="MobiDB-lite"/>
    </source>
</evidence>
<reference evidence="2 3" key="1">
    <citation type="submission" date="2019-05" db="EMBL/GenBank/DDBJ databases">
        <title>Another draft genome of Portunus trituberculatus and its Hox gene families provides insights of decapod evolution.</title>
        <authorList>
            <person name="Jeong J.-H."/>
            <person name="Song I."/>
            <person name="Kim S."/>
            <person name="Choi T."/>
            <person name="Kim D."/>
            <person name="Ryu S."/>
            <person name="Kim W."/>
        </authorList>
    </citation>
    <scope>NUCLEOTIDE SEQUENCE [LARGE SCALE GENOMIC DNA]</scope>
    <source>
        <tissue evidence="2">Muscle</tissue>
    </source>
</reference>
<dbReference type="AlphaFoldDB" id="A0A5B7CJR3"/>
<evidence type="ECO:0000313" key="2">
    <source>
        <dbReference type="EMBL" id="MPC09749.1"/>
    </source>
</evidence>
<gene>
    <name evidence="2" type="ORF">E2C01_002369</name>
</gene>
<dbReference type="EMBL" id="VSRR010000083">
    <property type="protein sequence ID" value="MPC09749.1"/>
    <property type="molecule type" value="Genomic_DNA"/>
</dbReference>
<feature type="region of interest" description="Disordered" evidence="1">
    <location>
        <begin position="417"/>
        <end position="437"/>
    </location>
</feature>
<name>A0A5B7CJR3_PORTR</name>
<sequence length="648" mass="72678">MSKSTWNEEVPSGSGKCMGLFGQSSYRAYNYDCKERDFFDGGSAPPAGMGERNWNVPGATPPHQADGRAARTPSSGEEGATSWRKEQEVWRTLPSQRPLDQIRQALTPEACCGSRQEQRRAEACWPQLPCMCTCMVCQGAIAAVISPSYAVRVRRWRWRSDEMARAAPWIVICLVTWAASARLPGDEGDPEQRPLIISSVSLPGDQRNDPISSFGSETKGEPAMNLAEGTDRTDGHAGKTTGSISFISTRDDQGVVRSHSSDSTSDVGHENKHDSRTGYKSDGHYKEYSYYDQAGYGDNGFDHGRDDLIDFIHLDNGGEESAKELTDWDSYYVLKRQEESDGAFRETENVRNEEPVKSEAEELKRYVHTNKADQSPRADESENVPEEIVPRSSGTADEGEVAKRDASYASWMKSSPVIGSNIQQDPSFAHDTPTSRREREIHAEYIGKKKLHDVLRKSEGPIPKEDEQGQTAMHAEKLTRGWFENIAPGVSVTETVNTNLKASPKANTQYDQNLTFMISRHDTVPYEEIYDTIMHSGQISDEEKTYIASLEQTRRLVNRLGGLETLLEQPKVHHIVKRQTNGGEACVLLRRRRRRAADEAGETERTSRIRRGISNVGKNLEQGNPRFRQLFSQYKTMCDFLSMAVFEK</sequence>
<dbReference type="OrthoDB" id="406096at2759"/>
<comment type="caution">
    <text evidence="2">The sequence shown here is derived from an EMBL/GenBank/DDBJ whole genome shotgun (WGS) entry which is preliminary data.</text>
</comment>
<dbReference type="Proteomes" id="UP000324222">
    <property type="component" value="Unassembled WGS sequence"/>
</dbReference>
<feature type="compositionally biased region" description="Basic and acidic residues" evidence="1">
    <location>
        <begin position="267"/>
        <end position="283"/>
    </location>
</feature>
<feature type="compositionally biased region" description="Basic and acidic residues" evidence="1">
    <location>
        <begin position="340"/>
        <end position="380"/>
    </location>
</feature>
<evidence type="ECO:0000313" key="3">
    <source>
        <dbReference type="Proteomes" id="UP000324222"/>
    </source>
</evidence>
<proteinExistence type="predicted"/>
<accession>A0A5B7CJR3</accession>
<organism evidence="2 3">
    <name type="scientific">Portunus trituberculatus</name>
    <name type="common">Swimming crab</name>
    <name type="synonym">Neptunus trituberculatus</name>
    <dbReference type="NCBI Taxonomy" id="210409"/>
    <lineage>
        <taxon>Eukaryota</taxon>
        <taxon>Metazoa</taxon>
        <taxon>Ecdysozoa</taxon>
        <taxon>Arthropoda</taxon>
        <taxon>Crustacea</taxon>
        <taxon>Multicrustacea</taxon>
        <taxon>Malacostraca</taxon>
        <taxon>Eumalacostraca</taxon>
        <taxon>Eucarida</taxon>
        <taxon>Decapoda</taxon>
        <taxon>Pleocyemata</taxon>
        <taxon>Brachyura</taxon>
        <taxon>Eubrachyura</taxon>
        <taxon>Portunoidea</taxon>
        <taxon>Portunidae</taxon>
        <taxon>Portuninae</taxon>
        <taxon>Portunus</taxon>
    </lineage>
</organism>
<feature type="region of interest" description="Disordered" evidence="1">
    <location>
        <begin position="198"/>
        <end position="283"/>
    </location>
</feature>
<feature type="region of interest" description="Disordered" evidence="1">
    <location>
        <begin position="41"/>
        <end position="88"/>
    </location>
</feature>